<dbReference type="Proteomes" id="UP000735302">
    <property type="component" value="Unassembled WGS sequence"/>
</dbReference>
<dbReference type="InterPro" id="IPR006578">
    <property type="entry name" value="MADF-dom"/>
</dbReference>
<accession>A0AAV4CL46</accession>
<gene>
    <name evidence="2" type="ORF">PoB_005836300</name>
</gene>
<comment type="caution">
    <text evidence="2">The sequence shown here is derived from an EMBL/GenBank/DDBJ whole genome shotgun (WGS) entry which is preliminary data.</text>
</comment>
<reference evidence="2 3" key="1">
    <citation type="journal article" date="2021" name="Elife">
        <title>Chloroplast acquisition without the gene transfer in kleptoplastic sea slugs, Plakobranchus ocellatus.</title>
        <authorList>
            <person name="Maeda T."/>
            <person name="Takahashi S."/>
            <person name="Yoshida T."/>
            <person name="Shimamura S."/>
            <person name="Takaki Y."/>
            <person name="Nagai Y."/>
            <person name="Toyoda A."/>
            <person name="Suzuki Y."/>
            <person name="Arimoto A."/>
            <person name="Ishii H."/>
            <person name="Satoh N."/>
            <person name="Nishiyama T."/>
            <person name="Hasebe M."/>
            <person name="Maruyama T."/>
            <person name="Minagawa J."/>
            <person name="Obokata J."/>
            <person name="Shigenobu S."/>
        </authorList>
    </citation>
    <scope>NUCLEOTIDE SEQUENCE [LARGE SCALE GENOMIC DNA]</scope>
</reference>
<feature type="domain" description="MADF" evidence="1">
    <location>
        <begin position="7"/>
        <end position="46"/>
    </location>
</feature>
<evidence type="ECO:0000313" key="3">
    <source>
        <dbReference type="Proteomes" id="UP000735302"/>
    </source>
</evidence>
<keyword evidence="3" id="KW-1185">Reference proteome</keyword>
<organism evidence="2 3">
    <name type="scientific">Plakobranchus ocellatus</name>
    <dbReference type="NCBI Taxonomy" id="259542"/>
    <lineage>
        <taxon>Eukaryota</taxon>
        <taxon>Metazoa</taxon>
        <taxon>Spiralia</taxon>
        <taxon>Lophotrochozoa</taxon>
        <taxon>Mollusca</taxon>
        <taxon>Gastropoda</taxon>
        <taxon>Heterobranchia</taxon>
        <taxon>Euthyneura</taxon>
        <taxon>Panpulmonata</taxon>
        <taxon>Sacoglossa</taxon>
        <taxon>Placobranchoidea</taxon>
        <taxon>Plakobranchidae</taxon>
        <taxon>Plakobranchus</taxon>
    </lineage>
</organism>
<evidence type="ECO:0000313" key="2">
    <source>
        <dbReference type="EMBL" id="GFO31858.1"/>
    </source>
</evidence>
<sequence length="88" mass="10102">MSLNEALIAAVQKRQALYDKTDDNYPNRVFIAKQWQEIGKEIGMDVHILWLVAFFFEDFDSLQVLLTAPGPVVHLVLWSPVYGAHFPQ</sequence>
<proteinExistence type="predicted"/>
<name>A0AAV4CL46_9GAST</name>
<dbReference type="EMBL" id="BLXT01006466">
    <property type="protein sequence ID" value="GFO31858.1"/>
    <property type="molecule type" value="Genomic_DNA"/>
</dbReference>
<dbReference type="AlphaFoldDB" id="A0AAV4CL46"/>
<evidence type="ECO:0000259" key="1">
    <source>
        <dbReference type="Pfam" id="PF10545"/>
    </source>
</evidence>
<dbReference type="Pfam" id="PF10545">
    <property type="entry name" value="MADF_DNA_bdg"/>
    <property type="match status" value="1"/>
</dbReference>
<protein>
    <recommendedName>
        <fullName evidence="1">MADF domain-containing protein</fullName>
    </recommendedName>
</protein>